<dbReference type="Proteomes" id="UP000694843">
    <property type="component" value="Unplaced"/>
</dbReference>
<protein>
    <submittedName>
        <fullName evidence="4">Uncharacterized protein LOC108682307</fullName>
    </submittedName>
</protein>
<organism evidence="3 4">
    <name type="scientific">Hyalella azteca</name>
    <name type="common">Amphipod</name>
    <dbReference type="NCBI Taxonomy" id="294128"/>
    <lineage>
        <taxon>Eukaryota</taxon>
        <taxon>Metazoa</taxon>
        <taxon>Ecdysozoa</taxon>
        <taxon>Arthropoda</taxon>
        <taxon>Crustacea</taxon>
        <taxon>Multicrustacea</taxon>
        <taxon>Malacostraca</taxon>
        <taxon>Eumalacostraca</taxon>
        <taxon>Peracarida</taxon>
        <taxon>Amphipoda</taxon>
        <taxon>Senticaudata</taxon>
        <taxon>Talitrida</taxon>
        <taxon>Talitroidea</taxon>
        <taxon>Hyalellidae</taxon>
        <taxon>Hyalella</taxon>
    </lineage>
</organism>
<dbReference type="Pfam" id="PF23066">
    <property type="entry name" value="PH_21"/>
    <property type="match status" value="1"/>
</dbReference>
<evidence type="ECO:0000259" key="2">
    <source>
        <dbReference type="Pfam" id="PF23066"/>
    </source>
</evidence>
<evidence type="ECO:0000313" key="3">
    <source>
        <dbReference type="Proteomes" id="UP000694843"/>
    </source>
</evidence>
<evidence type="ECO:0000313" key="4">
    <source>
        <dbReference type="RefSeq" id="XP_018026934.2"/>
    </source>
</evidence>
<feature type="compositionally biased region" description="Basic residues" evidence="1">
    <location>
        <begin position="213"/>
        <end position="232"/>
    </location>
</feature>
<reference evidence="4" key="1">
    <citation type="submission" date="2025-08" db="UniProtKB">
        <authorList>
            <consortium name="RefSeq"/>
        </authorList>
    </citation>
    <scope>IDENTIFICATION</scope>
    <source>
        <tissue evidence="4">Whole organism</tissue>
    </source>
</reference>
<sequence length="422" mass="46334">MVCDILCCLSSFYFRAMERELSDESAVCAEESFGISPPNKLDGSCNVTSSGNVQYCDTCQTSCVFMSGHRRKLQARYEGFVLVKRVPIPPHLVRSSLPYVAAAPHGHEKGHSYRRGAEEEGGGGPGEQDVAVTNGVASPQTLWTESTVPLSLRNVWTDSPVLFMPTKEKLVNIDADETAKGNILQTSTSSTYFSTSQSPFAAHLAALPTHLKQGPRREKKPRAHQRLCRKKSRSQDNLSAVRRSNSPDKEEVVLNNAIQPPPLSASHLSRSEGSIHNVHAVALTSGYCKEDDVSEALCGGGVGELARLPKKLLSRVTDEVGQWVFDLEGWNEQYLSLGDSCLTLSSTMGSGAVLQVAYSALLDVSAVQPCSAKSNKHCARLLTRDTALILQANSAYTRDQWLHSILWKVIMWCCWVIMWCCW</sequence>
<name>A0A8B7PL73_HYAAZ</name>
<dbReference type="KEGG" id="hazt:108682307"/>
<gene>
    <name evidence="4" type="primary">LOC108682307</name>
</gene>
<dbReference type="InterPro" id="IPR011993">
    <property type="entry name" value="PH-like_dom_sf"/>
</dbReference>
<dbReference type="RefSeq" id="XP_018026934.2">
    <property type="nucleotide sequence ID" value="XM_018171445.2"/>
</dbReference>
<dbReference type="Gene3D" id="2.30.29.30">
    <property type="entry name" value="Pleckstrin-homology domain (PH domain)/Phosphotyrosine-binding domain (PTB)"/>
    <property type="match status" value="1"/>
</dbReference>
<dbReference type="SUPFAM" id="SSF50729">
    <property type="entry name" value="PH domain-like"/>
    <property type="match status" value="1"/>
</dbReference>
<keyword evidence="3" id="KW-1185">Reference proteome</keyword>
<dbReference type="GeneID" id="108682307"/>
<feature type="domain" description="C-Maf-inducing protein PH" evidence="2">
    <location>
        <begin position="329"/>
        <end position="409"/>
    </location>
</feature>
<dbReference type="AlphaFoldDB" id="A0A8B7PL73"/>
<feature type="region of interest" description="Disordered" evidence="1">
    <location>
        <begin position="211"/>
        <end position="250"/>
    </location>
</feature>
<evidence type="ECO:0000256" key="1">
    <source>
        <dbReference type="SAM" id="MobiDB-lite"/>
    </source>
</evidence>
<feature type="region of interest" description="Disordered" evidence="1">
    <location>
        <begin position="104"/>
        <end position="132"/>
    </location>
</feature>
<dbReference type="InterPro" id="IPR056429">
    <property type="entry name" value="PH_CMIP"/>
</dbReference>
<proteinExistence type="predicted"/>
<accession>A0A8B7PL73</accession>
<feature type="compositionally biased region" description="Polar residues" evidence="1">
    <location>
        <begin position="235"/>
        <end position="244"/>
    </location>
</feature>
<dbReference type="OrthoDB" id="10056090at2759"/>
<feature type="compositionally biased region" description="Basic and acidic residues" evidence="1">
    <location>
        <begin position="105"/>
        <end position="118"/>
    </location>
</feature>